<evidence type="ECO:0000313" key="3">
    <source>
        <dbReference type="Proteomes" id="UP000279236"/>
    </source>
</evidence>
<evidence type="ECO:0000313" key="2">
    <source>
        <dbReference type="EMBL" id="RSH76950.1"/>
    </source>
</evidence>
<feature type="compositionally biased region" description="Basic residues" evidence="1">
    <location>
        <begin position="286"/>
        <end position="302"/>
    </location>
</feature>
<protein>
    <submittedName>
        <fullName evidence="2">Uncharacterized protein</fullName>
    </submittedName>
</protein>
<dbReference type="EMBL" id="RSCE01000019">
    <property type="protein sequence ID" value="RSH76950.1"/>
    <property type="molecule type" value="Genomic_DNA"/>
</dbReference>
<organism evidence="2 3">
    <name type="scientific">Apiotrichum porosum</name>
    <dbReference type="NCBI Taxonomy" id="105984"/>
    <lineage>
        <taxon>Eukaryota</taxon>
        <taxon>Fungi</taxon>
        <taxon>Dikarya</taxon>
        <taxon>Basidiomycota</taxon>
        <taxon>Agaricomycotina</taxon>
        <taxon>Tremellomycetes</taxon>
        <taxon>Trichosporonales</taxon>
        <taxon>Trichosporonaceae</taxon>
        <taxon>Apiotrichum</taxon>
    </lineage>
</organism>
<dbReference type="GeneID" id="39588430"/>
<reference evidence="2 3" key="1">
    <citation type="submission" date="2018-11" db="EMBL/GenBank/DDBJ databases">
        <title>Genome sequence of Apiotrichum porosum DSM 27194.</title>
        <authorList>
            <person name="Aliyu H."/>
            <person name="Gorte O."/>
            <person name="Ochsenreither K."/>
        </authorList>
    </citation>
    <scope>NUCLEOTIDE SEQUENCE [LARGE SCALE GENOMIC DNA]</scope>
    <source>
        <strain evidence="2 3">DSM 27194</strain>
    </source>
</reference>
<sequence length="605" mass="66625">MDKDHRYVGTYAELMLAADYARPRYKQRKSFFKTDAYIDVVFSVFNRPESDKSVEKMMADCHQKWCEDLIDYVDNHFGPAVTASAASGKPIPVSLTKEAGKLTSWKTFRVSLEAKFLDFLEDFLEDPQQGGPPWLSRSHHYTAYQAADSRYAWNKPSEPDSDGYTGWIEKLRDRGVVLPLGNGVGVLDGIGHRRGDKIVDKYHKKYASLLPAALRTALTAVACGMDPSPTALASVIMTHNKFVLNGDSAYRLSRVMRAVAKELPPGTILKHPNDFAAHIPSGYNPSRHKSGKGSGKKSKRAKTQATQLKKWTALWLKDTVPFPSQLSPPCDAVVNDPMYRILRDVNPTNRLAMILHARASFVDTLKADTASWRDAIRRNGCPGTGFLAEDGLPSPRDGQVVSYYHFTEMWLQMDNVYHDLVTNPTTMKSRNAKGQTLQATARLFGVCSGPFCDNSSIVVFQPMSRSPTTLGLPGKSGGVHYLLCDRCARRDIAHVAKQVAFIRQAATKLGSGKSVEDLPVEQRILYDSDAGEALTQETCGDAPLAPPSEWMSQTDPAGRSRILDSPVDSIRGAGGDVNAIVKQLDTNVHTLDNSPGAALSNEFLM</sequence>
<dbReference type="AlphaFoldDB" id="A0A427XDF3"/>
<accession>A0A427XDF3</accession>
<comment type="caution">
    <text evidence="2">The sequence shown here is derived from an EMBL/GenBank/DDBJ whole genome shotgun (WGS) entry which is preliminary data.</text>
</comment>
<dbReference type="RefSeq" id="XP_028472097.1">
    <property type="nucleotide sequence ID" value="XM_028619524.1"/>
</dbReference>
<dbReference type="Proteomes" id="UP000279236">
    <property type="component" value="Unassembled WGS sequence"/>
</dbReference>
<keyword evidence="3" id="KW-1185">Reference proteome</keyword>
<feature type="region of interest" description="Disordered" evidence="1">
    <location>
        <begin position="279"/>
        <end position="302"/>
    </location>
</feature>
<gene>
    <name evidence="2" type="ORF">EHS24_003887</name>
</gene>
<proteinExistence type="predicted"/>
<evidence type="ECO:0000256" key="1">
    <source>
        <dbReference type="SAM" id="MobiDB-lite"/>
    </source>
</evidence>
<name>A0A427XDF3_9TREE</name>